<dbReference type="FunFam" id="3.40.50.720:FF:000084">
    <property type="entry name" value="Short-chain dehydrogenase reductase"/>
    <property type="match status" value="1"/>
</dbReference>
<dbReference type="AlphaFoldDB" id="A0A6J6GMS8"/>
<dbReference type="InterPro" id="IPR036291">
    <property type="entry name" value="NAD(P)-bd_dom_sf"/>
</dbReference>
<dbReference type="PRINTS" id="PR00080">
    <property type="entry name" value="SDRFAMILY"/>
</dbReference>
<dbReference type="PROSITE" id="PS00061">
    <property type="entry name" value="ADH_SHORT"/>
    <property type="match status" value="1"/>
</dbReference>
<reference evidence="1" key="1">
    <citation type="submission" date="2020-05" db="EMBL/GenBank/DDBJ databases">
        <authorList>
            <person name="Chiriac C."/>
            <person name="Salcher M."/>
            <person name="Ghai R."/>
            <person name="Kavagutti S V."/>
        </authorList>
    </citation>
    <scope>NUCLEOTIDE SEQUENCE</scope>
</reference>
<accession>A0A6J6GMS8</accession>
<sequence>MPYLVPGRFNDKVAFITGAGSGIGRATALRLATEGAEVFLHDVNAESLAESVSMITSAGGTAVSRVGDVSERAECFDAIAEAVEAFGRLDVLVNVAGIAGAFHFVDMTEAQYRRMAAVNMDAPFFFCQAAIPHLLASDGNIVNIASNAGLMGQAYTTAYCMTKGAVVQLTRSLAMEYAKTKIRVNAIAPGAIETNLTQNFQIPADIDFELMTPYMGYRGQGEADDIAELIALVAAPGSTNIHGAIFSSDRGVTAG</sequence>
<dbReference type="CDD" id="cd05233">
    <property type="entry name" value="SDR_c"/>
    <property type="match status" value="1"/>
</dbReference>
<dbReference type="PANTHER" id="PTHR43975">
    <property type="entry name" value="ZGC:101858"/>
    <property type="match status" value="1"/>
</dbReference>
<dbReference type="InterPro" id="IPR020904">
    <property type="entry name" value="Sc_DH/Rdtase_CS"/>
</dbReference>
<proteinExistence type="predicted"/>
<dbReference type="Pfam" id="PF00106">
    <property type="entry name" value="adh_short"/>
    <property type="match status" value="1"/>
</dbReference>
<organism evidence="1">
    <name type="scientific">freshwater metagenome</name>
    <dbReference type="NCBI Taxonomy" id="449393"/>
    <lineage>
        <taxon>unclassified sequences</taxon>
        <taxon>metagenomes</taxon>
        <taxon>ecological metagenomes</taxon>
    </lineage>
</organism>
<dbReference type="EMBL" id="CAEZUO010000024">
    <property type="protein sequence ID" value="CAB4602591.1"/>
    <property type="molecule type" value="Genomic_DNA"/>
</dbReference>
<protein>
    <submittedName>
        <fullName evidence="1">Unannotated protein</fullName>
    </submittedName>
</protein>
<name>A0A6J6GMS8_9ZZZZ</name>
<dbReference type="PANTHER" id="PTHR43975:SF2">
    <property type="entry name" value="EG:BACR7A4.14 PROTEIN-RELATED"/>
    <property type="match status" value="1"/>
</dbReference>
<dbReference type="Gene3D" id="3.40.50.720">
    <property type="entry name" value="NAD(P)-binding Rossmann-like Domain"/>
    <property type="match status" value="1"/>
</dbReference>
<gene>
    <name evidence="1" type="ORF">UFOPK1827_00719</name>
</gene>
<dbReference type="PRINTS" id="PR00081">
    <property type="entry name" value="GDHRDH"/>
</dbReference>
<evidence type="ECO:0000313" key="1">
    <source>
        <dbReference type="EMBL" id="CAB4602591.1"/>
    </source>
</evidence>
<dbReference type="SUPFAM" id="SSF51735">
    <property type="entry name" value="NAD(P)-binding Rossmann-fold domains"/>
    <property type="match status" value="1"/>
</dbReference>
<dbReference type="InterPro" id="IPR002347">
    <property type="entry name" value="SDR_fam"/>
</dbReference>